<proteinExistence type="predicted"/>
<sequence>MRPCETGMPADVGPGLAHRASETAAQLKAAECHINADKAISRHEALLGCFDAAVNFVQYTGLLTVPLDQGPITWPKDQQVRGRQLNERLVSVYGIGCFPCRVVTSISANFSRWILPLDQAQAAIIGDPNLYDAWLFLFGLKLWRIHGSRLTRNCLTNLPIPANRTLPTQDECIAARADHFNRNVITSMAHIASLSHISPIANEAMAPDAALRDPRKMGAGPQVSPKLAPNTQRIVSHTDKYFAGWVSYFYDAAPETAGLETMPPPTVPESIASVTMMRARDAREHPNETARLKVISHKLRDHTHLAIVIMIWRDFLIPAASNGLMEIIDRYYKKLRLATKGVNPDNMEDEGWEEPVSDDDEEVHVGHGLTSYQIRLRPTC</sequence>
<protein>
    <submittedName>
        <fullName evidence="1">Uncharacterized protein</fullName>
    </submittedName>
</protein>
<dbReference type="Proteomes" id="UP000215127">
    <property type="component" value="Chromosome 3"/>
</dbReference>
<reference evidence="1 2" key="1">
    <citation type="submission" date="2016-06" db="EMBL/GenBank/DDBJ databases">
        <authorList>
            <person name="Kjaerup R.B."/>
            <person name="Dalgaard T.S."/>
            <person name="Juul-Madsen H.R."/>
        </authorList>
    </citation>
    <scope>NUCLEOTIDE SEQUENCE [LARGE SCALE GENOMIC DNA]</scope>
</reference>
<keyword evidence="2" id="KW-1185">Reference proteome</keyword>
<organism evidence="1 2">
    <name type="scientific">Zymoseptoria tritici (strain ST99CH_3D7)</name>
    <dbReference type="NCBI Taxonomy" id="1276538"/>
    <lineage>
        <taxon>Eukaryota</taxon>
        <taxon>Fungi</taxon>
        <taxon>Dikarya</taxon>
        <taxon>Ascomycota</taxon>
        <taxon>Pezizomycotina</taxon>
        <taxon>Dothideomycetes</taxon>
        <taxon>Dothideomycetidae</taxon>
        <taxon>Mycosphaerellales</taxon>
        <taxon>Mycosphaerellaceae</taxon>
        <taxon>Zymoseptoria</taxon>
    </lineage>
</organism>
<evidence type="ECO:0000313" key="2">
    <source>
        <dbReference type="Proteomes" id="UP000215127"/>
    </source>
</evidence>
<name>A0A1X7RPN2_ZYMT9</name>
<accession>A0A1X7RPN2</accession>
<evidence type="ECO:0000313" key="1">
    <source>
        <dbReference type="EMBL" id="SMQ49402.1"/>
    </source>
</evidence>
<gene>
    <name evidence="1" type="ORF">ZT3D7_G4553</name>
</gene>
<dbReference type="EMBL" id="LT853694">
    <property type="protein sequence ID" value="SMQ49402.1"/>
    <property type="molecule type" value="Genomic_DNA"/>
</dbReference>
<dbReference type="AlphaFoldDB" id="A0A1X7RPN2"/>